<dbReference type="Pfam" id="PF22640">
    <property type="entry name" value="ManC_GMP_beta-helix"/>
    <property type="match status" value="1"/>
</dbReference>
<dbReference type="RefSeq" id="WP_126719955.1">
    <property type="nucleotide sequence ID" value="NZ_RWJF01000001.1"/>
</dbReference>
<dbReference type="InterPro" id="IPR006375">
    <property type="entry name" value="Man1P_GuaTrfase/Man6P_Isoase"/>
</dbReference>
<feature type="domain" description="Mannose-6-phosphate isomerase type II C-terminal" evidence="10">
    <location>
        <begin position="365"/>
        <end position="471"/>
    </location>
</feature>
<organism evidence="12 13">
    <name type="scientific">Sphingomonas ginkgonis</name>
    <dbReference type="NCBI Taxonomy" id="2315330"/>
    <lineage>
        <taxon>Bacteria</taxon>
        <taxon>Pseudomonadati</taxon>
        <taxon>Pseudomonadota</taxon>
        <taxon>Alphaproteobacteria</taxon>
        <taxon>Sphingomonadales</taxon>
        <taxon>Sphingomonadaceae</taxon>
        <taxon>Sphingomonas</taxon>
    </lineage>
</organism>
<dbReference type="PANTHER" id="PTHR46390">
    <property type="entry name" value="MANNOSE-1-PHOSPHATE GUANYLYLTRANSFERASE"/>
    <property type="match status" value="1"/>
</dbReference>
<feature type="domain" description="Nucleotidyl transferase" evidence="9">
    <location>
        <begin position="8"/>
        <end position="289"/>
    </location>
</feature>
<evidence type="ECO:0000256" key="3">
    <source>
        <dbReference type="ARBA" id="ARBA00022679"/>
    </source>
</evidence>
<dbReference type="Pfam" id="PF00483">
    <property type="entry name" value="NTP_transferase"/>
    <property type="match status" value="1"/>
</dbReference>
<protein>
    <recommendedName>
        <fullName evidence="2">mannose-1-phosphate guanylyltransferase</fullName>
        <ecNumber evidence="2">2.7.7.13</ecNumber>
    </recommendedName>
</protein>
<reference evidence="12 13" key="1">
    <citation type="submission" date="2018-12" db="EMBL/GenBank/DDBJ databases">
        <title>Sphingomonas sp. HMF7854 Genome sequencing and assembly.</title>
        <authorList>
            <person name="Cha I."/>
            <person name="Kang H."/>
            <person name="Kim H."/>
            <person name="Kang J."/>
            <person name="Joh K."/>
        </authorList>
    </citation>
    <scope>NUCLEOTIDE SEQUENCE [LARGE SCALE GENOMIC DNA]</scope>
    <source>
        <strain evidence="12 13">HMF7854</strain>
    </source>
</reference>
<dbReference type="EMBL" id="RWJF01000001">
    <property type="protein sequence ID" value="RST32014.1"/>
    <property type="molecule type" value="Genomic_DNA"/>
</dbReference>
<evidence type="ECO:0000256" key="1">
    <source>
        <dbReference type="ARBA" id="ARBA00006115"/>
    </source>
</evidence>
<dbReference type="NCBIfam" id="TIGR01479">
    <property type="entry name" value="GMP_PMI"/>
    <property type="match status" value="1"/>
</dbReference>
<comment type="similarity">
    <text evidence="1 8">Belongs to the mannose-6-phosphate isomerase type 2 family.</text>
</comment>
<dbReference type="InterPro" id="IPR029044">
    <property type="entry name" value="Nucleotide-diphossugar_trans"/>
</dbReference>
<keyword evidence="6" id="KW-0342">GTP-binding</keyword>
<accession>A0A3R9Z815</accession>
<name>A0A3R9Z815_9SPHN</name>
<dbReference type="Proteomes" id="UP000274661">
    <property type="component" value="Unassembled WGS sequence"/>
</dbReference>
<evidence type="ECO:0000256" key="4">
    <source>
        <dbReference type="ARBA" id="ARBA00022695"/>
    </source>
</evidence>
<proteinExistence type="inferred from homology"/>
<dbReference type="FunFam" id="3.90.550.10:FF:000046">
    <property type="entry name" value="Mannose-1-phosphate guanylyltransferase (GDP)"/>
    <property type="match status" value="1"/>
</dbReference>
<evidence type="ECO:0000256" key="8">
    <source>
        <dbReference type="RuleBase" id="RU004190"/>
    </source>
</evidence>
<dbReference type="CDD" id="cd02509">
    <property type="entry name" value="GDP-M1P_Guanylyltransferase"/>
    <property type="match status" value="1"/>
</dbReference>
<dbReference type="SUPFAM" id="SSF53448">
    <property type="entry name" value="Nucleotide-diphospho-sugar transferases"/>
    <property type="match status" value="1"/>
</dbReference>
<dbReference type="GO" id="GO:0005525">
    <property type="term" value="F:GTP binding"/>
    <property type="evidence" value="ECO:0007669"/>
    <property type="project" value="UniProtKB-KW"/>
</dbReference>
<dbReference type="InterPro" id="IPR049577">
    <property type="entry name" value="GMPP_N"/>
</dbReference>
<dbReference type="SUPFAM" id="SSF51182">
    <property type="entry name" value="RmlC-like cupins"/>
    <property type="match status" value="1"/>
</dbReference>
<evidence type="ECO:0000256" key="5">
    <source>
        <dbReference type="ARBA" id="ARBA00022741"/>
    </source>
</evidence>
<gene>
    <name evidence="12" type="ORF">HMF7854_15075</name>
</gene>
<dbReference type="InterPro" id="IPR014710">
    <property type="entry name" value="RmlC-like_jellyroll"/>
</dbReference>
<dbReference type="PANTHER" id="PTHR46390:SF1">
    <property type="entry name" value="MANNOSE-1-PHOSPHATE GUANYLYLTRANSFERASE"/>
    <property type="match status" value="1"/>
</dbReference>
<keyword evidence="3 12" id="KW-0808">Transferase</keyword>
<dbReference type="Gene3D" id="3.90.550.10">
    <property type="entry name" value="Spore Coat Polysaccharide Biosynthesis Protein SpsA, Chain A"/>
    <property type="match status" value="1"/>
</dbReference>
<keyword evidence="4 12" id="KW-0548">Nucleotidyltransferase</keyword>
<dbReference type="GO" id="GO:0000271">
    <property type="term" value="P:polysaccharide biosynthetic process"/>
    <property type="evidence" value="ECO:0007669"/>
    <property type="project" value="InterPro"/>
</dbReference>
<keyword evidence="13" id="KW-1185">Reference proteome</keyword>
<evidence type="ECO:0000256" key="7">
    <source>
        <dbReference type="ARBA" id="ARBA00047343"/>
    </source>
</evidence>
<sequence length="476" mass="51846">MTSNQVRPVILSGGSGTRLWPVSRASFPKQLLPIGSETSMLCATAERVRGSGFADPIVVASEEHRFFVRKQLEKAGVAVAAILLEPEGRNTAPAATLAAAFAGRDDPAELLLLLPSDHVIEDADGFRAAVEAAIPYARDGGIVTFGARPSDANTQYGYIEYEAGNGDGAAAKPIRRFVEKPDRDTAAAYLEQGNYLWNAGIFLFRADSFLAEVERWMPETLEAIRRALEASQQDGSFVRPEATAFAGTEKISLDYGIMERTDHGFVVPIDIGWSDVGSWEALWRISAKDGADNAIKGEVVAIDTSSSLLESHPGAPAIATVGVENLAVIAVRDAVFVAPLERAVEVKQVVERLERERNSIAVEPSRMVRPWGSYETVERGPRFQVKRIVVDPGGRLSLQMHHHRSEHWIVVRGTAEVTIGDEVRLLHENQSTYIPVGCTHRLANPGKIPLELVEVQCGAYLGEDDIVRVSDVYGRS</sequence>
<evidence type="ECO:0000259" key="10">
    <source>
        <dbReference type="Pfam" id="PF01050"/>
    </source>
</evidence>
<dbReference type="CDD" id="cd02213">
    <property type="entry name" value="cupin_PMI_typeII_C"/>
    <property type="match status" value="1"/>
</dbReference>
<dbReference type="GO" id="GO:0009298">
    <property type="term" value="P:GDP-mannose biosynthetic process"/>
    <property type="evidence" value="ECO:0007669"/>
    <property type="project" value="TreeGrafter"/>
</dbReference>
<dbReference type="FunFam" id="2.60.120.10:FF:000032">
    <property type="entry name" value="Mannose-1-phosphate guanylyltransferase/mannose-6-phosphate isomerase"/>
    <property type="match status" value="1"/>
</dbReference>
<evidence type="ECO:0000313" key="13">
    <source>
        <dbReference type="Proteomes" id="UP000274661"/>
    </source>
</evidence>
<dbReference type="GO" id="GO:0004475">
    <property type="term" value="F:mannose-1-phosphate guanylyltransferase (GTP) activity"/>
    <property type="evidence" value="ECO:0007669"/>
    <property type="project" value="UniProtKB-EC"/>
</dbReference>
<dbReference type="InterPro" id="IPR054566">
    <property type="entry name" value="ManC/GMP-like_b-helix"/>
</dbReference>
<dbReference type="AlphaFoldDB" id="A0A3R9Z815"/>
<feature type="domain" description="MannoseP isomerase/GMP-like beta-helix" evidence="11">
    <location>
        <begin position="297"/>
        <end position="353"/>
    </location>
</feature>
<evidence type="ECO:0000256" key="6">
    <source>
        <dbReference type="ARBA" id="ARBA00023134"/>
    </source>
</evidence>
<evidence type="ECO:0000313" key="12">
    <source>
        <dbReference type="EMBL" id="RST32014.1"/>
    </source>
</evidence>
<evidence type="ECO:0000259" key="11">
    <source>
        <dbReference type="Pfam" id="PF22640"/>
    </source>
</evidence>
<dbReference type="InterPro" id="IPR005835">
    <property type="entry name" value="NTP_transferase_dom"/>
</dbReference>
<dbReference type="OrthoDB" id="9806359at2"/>
<evidence type="ECO:0000259" key="9">
    <source>
        <dbReference type="Pfam" id="PF00483"/>
    </source>
</evidence>
<dbReference type="InterPro" id="IPR001538">
    <property type="entry name" value="Man6P_isomerase-2_C"/>
</dbReference>
<keyword evidence="5" id="KW-0547">Nucleotide-binding</keyword>
<keyword evidence="12" id="KW-0413">Isomerase</keyword>
<dbReference type="EC" id="2.7.7.13" evidence="2"/>
<dbReference type="Pfam" id="PF01050">
    <property type="entry name" value="MannoseP_isomer"/>
    <property type="match status" value="1"/>
</dbReference>
<evidence type="ECO:0000256" key="2">
    <source>
        <dbReference type="ARBA" id="ARBA00012387"/>
    </source>
</evidence>
<dbReference type="InterPro" id="IPR051161">
    <property type="entry name" value="Mannose-6P_isomerase_type2"/>
</dbReference>
<dbReference type="Gene3D" id="2.60.120.10">
    <property type="entry name" value="Jelly Rolls"/>
    <property type="match status" value="1"/>
</dbReference>
<comment type="caution">
    <text evidence="12">The sequence shown here is derived from an EMBL/GenBank/DDBJ whole genome shotgun (WGS) entry which is preliminary data.</text>
</comment>
<dbReference type="GO" id="GO:0016853">
    <property type="term" value="F:isomerase activity"/>
    <property type="evidence" value="ECO:0007669"/>
    <property type="project" value="UniProtKB-KW"/>
</dbReference>
<comment type="catalytic activity">
    <reaction evidence="7">
        <text>alpha-D-mannose 1-phosphate + GTP + H(+) = GDP-alpha-D-mannose + diphosphate</text>
        <dbReference type="Rhea" id="RHEA:15229"/>
        <dbReference type="ChEBI" id="CHEBI:15378"/>
        <dbReference type="ChEBI" id="CHEBI:33019"/>
        <dbReference type="ChEBI" id="CHEBI:37565"/>
        <dbReference type="ChEBI" id="CHEBI:57527"/>
        <dbReference type="ChEBI" id="CHEBI:58409"/>
        <dbReference type="EC" id="2.7.7.13"/>
    </reaction>
</comment>
<dbReference type="InterPro" id="IPR011051">
    <property type="entry name" value="RmlC_Cupin_sf"/>
</dbReference>